<gene>
    <name evidence="1" type="ORF">LCGC14_1468700</name>
</gene>
<reference evidence="1" key="1">
    <citation type="journal article" date="2015" name="Nature">
        <title>Complex archaea that bridge the gap between prokaryotes and eukaryotes.</title>
        <authorList>
            <person name="Spang A."/>
            <person name="Saw J.H."/>
            <person name="Jorgensen S.L."/>
            <person name="Zaremba-Niedzwiedzka K."/>
            <person name="Martijn J."/>
            <person name="Lind A.E."/>
            <person name="van Eijk R."/>
            <person name="Schleper C."/>
            <person name="Guy L."/>
            <person name="Ettema T.J."/>
        </authorList>
    </citation>
    <scope>NUCLEOTIDE SEQUENCE</scope>
</reference>
<feature type="non-terminal residue" evidence="1">
    <location>
        <position position="70"/>
    </location>
</feature>
<evidence type="ECO:0000313" key="1">
    <source>
        <dbReference type="EMBL" id="KKM67670.1"/>
    </source>
</evidence>
<dbReference type="EMBL" id="LAZR01010307">
    <property type="protein sequence ID" value="KKM67670.1"/>
    <property type="molecule type" value="Genomic_DNA"/>
</dbReference>
<name>A0A0F9LTE2_9ZZZZ</name>
<protein>
    <submittedName>
        <fullName evidence="1">Uncharacterized protein</fullName>
    </submittedName>
</protein>
<sequence length="70" mass="8522">MREKQFKNSPKGRSEIPRRAGEYMLLGKFGDVVNNDWQRTNNLSRRIKEEHYARHGEFSYIKIRYGKRYN</sequence>
<organism evidence="1">
    <name type="scientific">marine sediment metagenome</name>
    <dbReference type="NCBI Taxonomy" id="412755"/>
    <lineage>
        <taxon>unclassified sequences</taxon>
        <taxon>metagenomes</taxon>
        <taxon>ecological metagenomes</taxon>
    </lineage>
</organism>
<proteinExistence type="predicted"/>
<dbReference type="AlphaFoldDB" id="A0A0F9LTE2"/>
<comment type="caution">
    <text evidence="1">The sequence shown here is derived from an EMBL/GenBank/DDBJ whole genome shotgun (WGS) entry which is preliminary data.</text>
</comment>
<accession>A0A0F9LTE2</accession>